<proteinExistence type="predicted"/>
<name>A0A1Y2E6H8_9PEZI</name>
<keyword evidence="2" id="KW-1185">Reference proteome</keyword>
<organism evidence="1 2">
    <name type="scientific">Pseudomassariella vexata</name>
    <dbReference type="NCBI Taxonomy" id="1141098"/>
    <lineage>
        <taxon>Eukaryota</taxon>
        <taxon>Fungi</taxon>
        <taxon>Dikarya</taxon>
        <taxon>Ascomycota</taxon>
        <taxon>Pezizomycotina</taxon>
        <taxon>Sordariomycetes</taxon>
        <taxon>Xylariomycetidae</taxon>
        <taxon>Amphisphaeriales</taxon>
        <taxon>Pseudomassariaceae</taxon>
        <taxon>Pseudomassariella</taxon>
    </lineage>
</organism>
<sequence length="134" mass="14194">MLLGTVFKLTTSGVMTNATTTIAQRSNGLERLRSCFRSFRGRFIDPNFHKPEVFISQAPHASFASSTASSQVLNKGATMSPTAPTERIHSNAPTFLACLVTASAASNPPQMSTFGITTLTPADVPPNASQYATA</sequence>
<dbReference type="InParanoid" id="A0A1Y2E6H8"/>
<dbReference type="EMBL" id="MCFJ01000004">
    <property type="protein sequence ID" value="ORY67132.1"/>
    <property type="molecule type" value="Genomic_DNA"/>
</dbReference>
<reference evidence="1 2" key="1">
    <citation type="submission" date="2016-07" db="EMBL/GenBank/DDBJ databases">
        <title>Pervasive Adenine N6-methylation of Active Genes in Fungi.</title>
        <authorList>
            <consortium name="DOE Joint Genome Institute"/>
            <person name="Mondo S.J."/>
            <person name="Dannebaum R.O."/>
            <person name="Kuo R.C."/>
            <person name="Labutti K."/>
            <person name="Haridas S."/>
            <person name="Kuo A."/>
            <person name="Salamov A."/>
            <person name="Ahrendt S.R."/>
            <person name="Lipzen A."/>
            <person name="Sullivan W."/>
            <person name="Andreopoulos W.B."/>
            <person name="Clum A."/>
            <person name="Lindquist E."/>
            <person name="Daum C."/>
            <person name="Ramamoorthy G.K."/>
            <person name="Gryganskyi A."/>
            <person name="Culley D."/>
            <person name="Magnuson J.K."/>
            <person name="James T.Y."/>
            <person name="O'Malley M.A."/>
            <person name="Stajich J.E."/>
            <person name="Spatafora J.W."/>
            <person name="Visel A."/>
            <person name="Grigoriev I.V."/>
        </authorList>
    </citation>
    <scope>NUCLEOTIDE SEQUENCE [LARGE SCALE GENOMIC DNA]</scope>
    <source>
        <strain evidence="1 2">CBS 129021</strain>
    </source>
</reference>
<dbReference type="RefSeq" id="XP_040717756.1">
    <property type="nucleotide sequence ID" value="XM_040863543.1"/>
</dbReference>
<evidence type="ECO:0000313" key="1">
    <source>
        <dbReference type="EMBL" id="ORY67132.1"/>
    </source>
</evidence>
<accession>A0A1Y2E6H8</accession>
<dbReference type="AlphaFoldDB" id="A0A1Y2E6H8"/>
<evidence type="ECO:0000313" key="2">
    <source>
        <dbReference type="Proteomes" id="UP000193689"/>
    </source>
</evidence>
<dbReference type="GeneID" id="63779755"/>
<dbReference type="Proteomes" id="UP000193689">
    <property type="component" value="Unassembled WGS sequence"/>
</dbReference>
<gene>
    <name evidence="1" type="ORF">BCR38DRAFT_482771</name>
</gene>
<comment type="caution">
    <text evidence="1">The sequence shown here is derived from an EMBL/GenBank/DDBJ whole genome shotgun (WGS) entry which is preliminary data.</text>
</comment>
<protein>
    <submittedName>
        <fullName evidence="1">Uncharacterized protein</fullName>
    </submittedName>
</protein>